<dbReference type="Proteomes" id="UP001165289">
    <property type="component" value="Unassembled WGS sequence"/>
</dbReference>
<keyword evidence="5" id="KW-1185">Reference proteome</keyword>
<organism evidence="4 5">
    <name type="scientific">Oopsacas minuta</name>
    <dbReference type="NCBI Taxonomy" id="111878"/>
    <lineage>
        <taxon>Eukaryota</taxon>
        <taxon>Metazoa</taxon>
        <taxon>Porifera</taxon>
        <taxon>Hexactinellida</taxon>
        <taxon>Hexasterophora</taxon>
        <taxon>Lyssacinosida</taxon>
        <taxon>Leucopsacidae</taxon>
        <taxon>Oopsacas</taxon>
    </lineage>
</organism>
<evidence type="ECO:0000256" key="3">
    <source>
        <dbReference type="SAM" id="SignalP"/>
    </source>
</evidence>
<protein>
    <submittedName>
        <fullName evidence="4">Uncharacterized protein</fullName>
    </submittedName>
</protein>
<keyword evidence="2" id="KW-0812">Transmembrane</keyword>
<feature type="chain" id="PRO_5043563552" evidence="3">
    <location>
        <begin position="24"/>
        <end position="164"/>
    </location>
</feature>
<keyword evidence="2" id="KW-0472">Membrane</keyword>
<dbReference type="EMBL" id="JAKMXF010000221">
    <property type="protein sequence ID" value="KAI6654759.1"/>
    <property type="molecule type" value="Genomic_DNA"/>
</dbReference>
<sequence length="164" mass="17838">MKFTLLAIVLALCILLWIGSIEGRGSRGGSGRGSSGRGSSGRGNSGRGSSSGIGRPNRFLDGDDVFIGNFTEPDAGVTAGIILGVFLPVFLISIAIPLFFYCRTHWTSIKYKTIRTFENIFCCCCIRIEHFRAKQKNQKVSVSKEKEVGEEAPPSYAKCNIHTV</sequence>
<feature type="signal peptide" evidence="3">
    <location>
        <begin position="1"/>
        <end position="23"/>
    </location>
</feature>
<evidence type="ECO:0000313" key="4">
    <source>
        <dbReference type="EMBL" id="KAI6654759.1"/>
    </source>
</evidence>
<keyword evidence="3" id="KW-0732">Signal</keyword>
<evidence type="ECO:0000313" key="5">
    <source>
        <dbReference type="Proteomes" id="UP001165289"/>
    </source>
</evidence>
<proteinExistence type="predicted"/>
<keyword evidence="2" id="KW-1133">Transmembrane helix</keyword>
<feature type="transmembrane region" description="Helical" evidence="2">
    <location>
        <begin position="79"/>
        <end position="102"/>
    </location>
</feature>
<comment type="caution">
    <text evidence="4">The sequence shown here is derived from an EMBL/GenBank/DDBJ whole genome shotgun (WGS) entry which is preliminary data.</text>
</comment>
<reference evidence="4 5" key="1">
    <citation type="journal article" date="2023" name="BMC Biol.">
        <title>The compact genome of the sponge Oopsacas minuta (Hexactinellida) is lacking key metazoan core genes.</title>
        <authorList>
            <person name="Santini S."/>
            <person name="Schenkelaars Q."/>
            <person name="Jourda C."/>
            <person name="Duchesne M."/>
            <person name="Belahbib H."/>
            <person name="Rocher C."/>
            <person name="Selva M."/>
            <person name="Riesgo A."/>
            <person name="Vervoort M."/>
            <person name="Leys S.P."/>
            <person name="Kodjabachian L."/>
            <person name="Le Bivic A."/>
            <person name="Borchiellini C."/>
            <person name="Claverie J.M."/>
            <person name="Renard E."/>
        </authorList>
    </citation>
    <scope>NUCLEOTIDE SEQUENCE [LARGE SCALE GENOMIC DNA]</scope>
    <source>
        <strain evidence="4">SPO-2</strain>
    </source>
</reference>
<feature type="compositionally biased region" description="Gly residues" evidence="1">
    <location>
        <begin position="26"/>
        <end position="51"/>
    </location>
</feature>
<evidence type="ECO:0000256" key="1">
    <source>
        <dbReference type="SAM" id="MobiDB-lite"/>
    </source>
</evidence>
<feature type="region of interest" description="Disordered" evidence="1">
    <location>
        <begin position="24"/>
        <end position="56"/>
    </location>
</feature>
<evidence type="ECO:0000256" key="2">
    <source>
        <dbReference type="SAM" id="Phobius"/>
    </source>
</evidence>
<gene>
    <name evidence="4" type="ORF">LOD99_2638</name>
</gene>
<name>A0AAV7K238_9METZ</name>
<dbReference type="AlphaFoldDB" id="A0AAV7K238"/>
<accession>A0AAV7K238</accession>